<feature type="binding site" description="in other chain" evidence="7">
    <location>
        <position position="193"/>
    </location>
    <ligand>
        <name>substrate</name>
        <note>ligand shared between dimeric partners</note>
    </ligand>
</feature>
<protein>
    <recommendedName>
        <fullName evidence="5 9">6-phosphogluconate dehydrogenase, decarboxylating</fullName>
        <ecNumber evidence="5 9">1.1.1.44</ecNumber>
    </recommendedName>
</protein>
<dbReference type="GO" id="GO:0004616">
    <property type="term" value="F:phosphogluconate dehydrogenase (decarboxylating) activity"/>
    <property type="evidence" value="ECO:0007669"/>
    <property type="project" value="UniProtKB-EC"/>
</dbReference>
<feature type="binding site" evidence="7">
    <location>
        <position position="449"/>
    </location>
    <ligand>
        <name>substrate</name>
        <note>ligand shared between dimeric partners</note>
    </ligand>
</feature>
<dbReference type="EC" id="1.1.1.44" evidence="5 9"/>
<dbReference type="PRINTS" id="PR00076">
    <property type="entry name" value="6PGDHDRGNASE"/>
</dbReference>
<gene>
    <name evidence="11" type="primary">gndA</name>
    <name evidence="11" type="ORF">KDA82_10485</name>
</gene>
<evidence type="ECO:0000256" key="7">
    <source>
        <dbReference type="PIRSR" id="PIRSR000109-2"/>
    </source>
</evidence>
<feature type="active site" description="Proton acceptor" evidence="6">
    <location>
        <position position="185"/>
    </location>
</feature>
<feature type="binding site" evidence="8">
    <location>
        <position position="104"/>
    </location>
    <ligand>
        <name>NADP(+)</name>
        <dbReference type="ChEBI" id="CHEBI:58349"/>
    </ligand>
</feature>
<accession>A0A8T4IUA3</accession>
<dbReference type="FunFam" id="1.10.1040.10:FF:000002">
    <property type="entry name" value="6-phosphogluconate dehydrogenase, decarboxylating"/>
    <property type="match status" value="1"/>
</dbReference>
<dbReference type="AlphaFoldDB" id="A0A8T4IUA3"/>
<feature type="binding site" evidence="8">
    <location>
        <begin position="76"/>
        <end position="78"/>
    </location>
    <ligand>
        <name>NADP(+)</name>
        <dbReference type="ChEBI" id="CHEBI:58349"/>
    </ligand>
</feature>
<comment type="caution">
    <text evidence="11">The sequence shown here is derived from an EMBL/GenBank/DDBJ whole genome shotgun (WGS) entry which is preliminary data.</text>
</comment>
<dbReference type="InterPro" id="IPR006183">
    <property type="entry name" value="Pgluconate_DH"/>
</dbReference>
<dbReference type="NCBIfam" id="NF006765">
    <property type="entry name" value="PRK09287.1"/>
    <property type="match status" value="1"/>
</dbReference>
<dbReference type="Proteomes" id="UP000675554">
    <property type="component" value="Unassembled WGS sequence"/>
</dbReference>
<sequence length="480" mass="51333">MSTTAQIGVTGLAVMGRNLARNFARNGYSVAVHNRTAAKTRSLVEDFGDEGTFVPAESAEEFVAALERPRRLVVMVKAGGPTDAVIDEFAPLLEEGDVIIDGGNAHFEDTRRREKALRERGLHFVGAGISGGEEGALHGPSIMPGGPPEAYEALRPLLESIAAKAPDGVPCTTHIGPDGAGHFVKMVHNGIEYADMQLIGEAYELLRDVGGYAPAEIAGIFRRWNEGRLDSYLIEITAEVLSHTDAETGKPFVDVVLDRAEQKGTGRWTVQTALDLGVPVSGIAEAVFARSLSGHAELREAGAGLPGPNAPALDAADAEQFADQVEQALYASKLVSYAQGWNMIQKASEEYDWDIAPGAVAAIWRAGCIIRAAFLDRVRNAFAADPGLPTLLADAEFAKEIGEAQSAWRSAVATATHRGVAVPGFAAALSYYDALRAGRLPAALTQAQRDYFGAHTYRRTDREGVFHTLWGEDRREVGAD</sequence>
<evidence type="ECO:0000256" key="1">
    <source>
        <dbReference type="ARBA" id="ARBA00008419"/>
    </source>
</evidence>
<feature type="binding site" evidence="8">
    <location>
        <begin position="34"/>
        <end position="36"/>
    </location>
    <ligand>
        <name>NADP(+)</name>
        <dbReference type="ChEBI" id="CHEBI:58349"/>
    </ligand>
</feature>
<dbReference type="Gene3D" id="3.40.50.720">
    <property type="entry name" value="NAD(P)-binding Rossmann-like Domain"/>
    <property type="match status" value="1"/>
</dbReference>
<dbReference type="FunFam" id="1.20.5.320:FF:000001">
    <property type="entry name" value="6-phosphogluconate dehydrogenase, decarboxylating"/>
    <property type="match status" value="1"/>
</dbReference>
<keyword evidence="5 9" id="KW-0521">NADP</keyword>
<comment type="subunit">
    <text evidence="2 5">Homodimer.</text>
</comment>
<keyword evidence="4 9" id="KW-0311">Gluconate utilization</keyword>
<comment type="catalytic activity">
    <reaction evidence="5 9">
        <text>6-phospho-D-gluconate + NADP(+) = D-ribulose 5-phosphate + CO2 + NADPH</text>
        <dbReference type="Rhea" id="RHEA:10116"/>
        <dbReference type="ChEBI" id="CHEBI:16526"/>
        <dbReference type="ChEBI" id="CHEBI:57783"/>
        <dbReference type="ChEBI" id="CHEBI:58121"/>
        <dbReference type="ChEBI" id="CHEBI:58349"/>
        <dbReference type="ChEBI" id="CHEBI:58759"/>
        <dbReference type="EC" id="1.1.1.44"/>
    </reaction>
</comment>
<evidence type="ECO:0000256" key="2">
    <source>
        <dbReference type="ARBA" id="ARBA00011738"/>
    </source>
</evidence>
<organism evidence="11 12">
    <name type="scientific">Streptomyces daliensis</name>
    <dbReference type="NCBI Taxonomy" id="299421"/>
    <lineage>
        <taxon>Bacteria</taxon>
        <taxon>Bacillati</taxon>
        <taxon>Actinomycetota</taxon>
        <taxon>Actinomycetes</taxon>
        <taxon>Kitasatosporales</taxon>
        <taxon>Streptomycetaceae</taxon>
        <taxon>Streptomyces</taxon>
    </lineage>
</organism>
<feature type="binding site" description="in other chain" evidence="7">
    <location>
        <begin position="188"/>
        <end position="189"/>
    </location>
    <ligand>
        <name>substrate</name>
        <note>ligand shared between dimeric partners</note>
    </ligand>
</feature>
<dbReference type="Gene3D" id="1.20.5.320">
    <property type="entry name" value="6-Phosphogluconate Dehydrogenase, domain 3"/>
    <property type="match status" value="1"/>
</dbReference>
<dbReference type="PIRSF" id="PIRSF000109">
    <property type="entry name" value="6PGD"/>
    <property type="match status" value="1"/>
</dbReference>
<dbReference type="PANTHER" id="PTHR11811">
    <property type="entry name" value="6-PHOSPHOGLUCONATE DEHYDROGENASE"/>
    <property type="match status" value="1"/>
</dbReference>
<dbReference type="GO" id="GO:0050661">
    <property type="term" value="F:NADP binding"/>
    <property type="evidence" value="ECO:0007669"/>
    <property type="project" value="InterPro"/>
</dbReference>
<feature type="binding site" description="in other chain" evidence="7">
    <location>
        <position position="104"/>
    </location>
    <ligand>
        <name>substrate</name>
        <note>ligand shared between dimeric partners</note>
    </ligand>
</feature>
<dbReference type="Pfam" id="PF00393">
    <property type="entry name" value="6PGD"/>
    <property type="match status" value="1"/>
</dbReference>
<dbReference type="InterPro" id="IPR013328">
    <property type="entry name" value="6PGD_dom2"/>
</dbReference>
<comment type="similarity">
    <text evidence="1 5 9">Belongs to the 6-phosphogluconate dehydrogenase family.</text>
</comment>
<feature type="binding site" evidence="7">
    <location>
        <position position="455"/>
    </location>
    <ligand>
        <name>substrate</name>
        <note>ligand shared between dimeric partners</note>
    </ligand>
</feature>
<dbReference type="EMBL" id="JAGSMN010000207">
    <property type="protein sequence ID" value="MBR7673437.1"/>
    <property type="molecule type" value="Genomic_DNA"/>
</dbReference>
<keyword evidence="12" id="KW-1185">Reference proteome</keyword>
<proteinExistence type="inferred from homology"/>
<dbReference type="FunFam" id="3.40.50.720:FF:000007">
    <property type="entry name" value="6-phosphogluconate dehydrogenase, decarboxylating"/>
    <property type="match status" value="1"/>
</dbReference>
<comment type="pathway">
    <text evidence="5 9">Carbohydrate degradation; pentose phosphate pathway; D-ribulose 5-phosphate from D-glucose 6-phosphate (oxidative stage): step 3/3.</text>
</comment>
<evidence type="ECO:0000313" key="12">
    <source>
        <dbReference type="Proteomes" id="UP000675554"/>
    </source>
</evidence>
<evidence type="ECO:0000256" key="8">
    <source>
        <dbReference type="PIRSR" id="PIRSR000109-3"/>
    </source>
</evidence>
<feature type="binding site" description="in other chain" evidence="7">
    <location>
        <position position="263"/>
    </location>
    <ligand>
        <name>substrate</name>
        <note>ligand shared between dimeric partners</note>
    </ligand>
</feature>
<evidence type="ECO:0000256" key="4">
    <source>
        <dbReference type="ARBA" id="ARBA00023064"/>
    </source>
</evidence>
<dbReference type="PROSITE" id="PS00461">
    <property type="entry name" value="6PGD"/>
    <property type="match status" value="1"/>
</dbReference>
<dbReference type="InterPro" id="IPR006115">
    <property type="entry name" value="6PGDH_NADP-bd"/>
</dbReference>
<feature type="binding site" evidence="8">
    <location>
        <begin position="11"/>
        <end position="16"/>
    </location>
    <ligand>
        <name>NADP(+)</name>
        <dbReference type="ChEBI" id="CHEBI:58349"/>
    </ligand>
</feature>
<dbReference type="Pfam" id="PF03446">
    <property type="entry name" value="NAD_binding_2"/>
    <property type="match status" value="1"/>
</dbReference>
<reference evidence="11" key="1">
    <citation type="submission" date="2021-04" db="EMBL/GenBank/DDBJ databases">
        <title>Sequencing of actinobacteria type strains.</title>
        <authorList>
            <person name="Nguyen G.-S."/>
            <person name="Wentzel A."/>
        </authorList>
    </citation>
    <scope>NUCLEOTIDE SEQUENCE</scope>
    <source>
        <strain evidence="11">DSM 42095</strain>
    </source>
</reference>
<comment type="function">
    <text evidence="5">Catalyzes the oxidative decarboxylation of 6-phosphogluconate to ribulose 5-phosphate and CO(2), with concomitant reduction of NADP to NADPH.</text>
</comment>
<keyword evidence="3 5" id="KW-0560">Oxidoreductase</keyword>
<dbReference type="NCBIfam" id="TIGR00873">
    <property type="entry name" value="gnd"/>
    <property type="match status" value="1"/>
</dbReference>
<feature type="domain" description="6-phosphogluconate dehydrogenase C-terminal" evidence="10">
    <location>
        <begin position="181"/>
        <end position="471"/>
    </location>
</feature>
<evidence type="ECO:0000313" key="11">
    <source>
        <dbReference type="EMBL" id="MBR7673437.1"/>
    </source>
</evidence>
<dbReference type="InterPro" id="IPR006184">
    <property type="entry name" value="6PGdom_BS"/>
</dbReference>
<dbReference type="GO" id="GO:0006098">
    <property type="term" value="P:pentose-phosphate shunt"/>
    <property type="evidence" value="ECO:0007669"/>
    <property type="project" value="UniProtKB-KW"/>
</dbReference>
<dbReference type="SUPFAM" id="SSF51735">
    <property type="entry name" value="NAD(P)-binding Rossmann-fold domains"/>
    <property type="match status" value="1"/>
</dbReference>
<feature type="active site" description="Proton donor" evidence="6">
    <location>
        <position position="192"/>
    </location>
</feature>
<dbReference type="SMART" id="SM01350">
    <property type="entry name" value="6PGD"/>
    <property type="match status" value="1"/>
</dbReference>
<dbReference type="InterPro" id="IPR006114">
    <property type="entry name" value="6PGDH_C"/>
</dbReference>
<evidence type="ECO:0000256" key="6">
    <source>
        <dbReference type="PIRSR" id="PIRSR000109-1"/>
    </source>
</evidence>
<dbReference type="InterPro" id="IPR006113">
    <property type="entry name" value="6PGDH_Gnd/GntZ"/>
</dbReference>
<feature type="binding site" description="in other chain" evidence="7">
    <location>
        <begin position="130"/>
        <end position="132"/>
    </location>
    <ligand>
        <name>substrate</name>
        <note>ligand shared between dimeric partners</note>
    </ligand>
</feature>
<evidence type="ECO:0000256" key="5">
    <source>
        <dbReference type="PIRNR" id="PIRNR000109"/>
    </source>
</evidence>
<evidence type="ECO:0000259" key="10">
    <source>
        <dbReference type="SMART" id="SM01350"/>
    </source>
</evidence>
<evidence type="ECO:0000256" key="9">
    <source>
        <dbReference type="RuleBase" id="RU000485"/>
    </source>
</evidence>
<dbReference type="InterPro" id="IPR036291">
    <property type="entry name" value="NAD(P)-bd_dom_sf"/>
</dbReference>
<name>A0A8T4IUA3_9ACTN</name>
<feature type="binding site" description="in other chain" evidence="7">
    <location>
        <position position="290"/>
    </location>
    <ligand>
        <name>substrate</name>
        <note>ligand shared between dimeric partners</note>
    </ligand>
</feature>
<dbReference type="Gene3D" id="1.10.1040.10">
    <property type="entry name" value="N-(1-d-carboxylethyl)-l-norvaline Dehydrogenase, domain 2"/>
    <property type="match status" value="1"/>
</dbReference>
<keyword evidence="5 9" id="KW-0570">Pentose shunt</keyword>
<dbReference type="GO" id="GO:0019521">
    <property type="term" value="P:D-gluconate metabolic process"/>
    <property type="evidence" value="ECO:0007669"/>
    <property type="project" value="UniProtKB-KW"/>
</dbReference>
<evidence type="ECO:0000256" key="3">
    <source>
        <dbReference type="ARBA" id="ARBA00023002"/>
    </source>
</evidence>
<dbReference type="InterPro" id="IPR008927">
    <property type="entry name" value="6-PGluconate_DH-like_C_sf"/>
</dbReference>
<dbReference type="SUPFAM" id="SSF48179">
    <property type="entry name" value="6-phosphogluconate dehydrogenase C-terminal domain-like"/>
    <property type="match status" value="1"/>
</dbReference>